<dbReference type="InterPro" id="IPR023132">
    <property type="entry name" value="Sama2622-like_sf"/>
</dbReference>
<dbReference type="EMBL" id="JFFR01000027">
    <property type="protein sequence ID" value="KDN27159.1"/>
    <property type="molecule type" value="Genomic_DNA"/>
</dbReference>
<dbReference type="SUPFAM" id="SSF158675">
    <property type="entry name" value="Sama2622-like"/>
    <property type="match status" value="1"/>
</dbReference>
<sequence length="145" mass="16739">MSDATNNEQQEIDLTTISPELRQVIEFDEVPKEMHNMVTSIHEVSEEAVREAWDSLPASAQNVLDNFEQFHALISVSQSFAGINVMEEFPTLKLPEGMTDEDKEEYRAQLLDQVLHNCVKDMVKQIKKARRDAILKRDFKEVFTK</sequence>
<proteinExistence type="predicted"/>
<reference evidence="1 2" key="1">
    <citation type="submission" date="2014-02" db="EMBL/GenBank/DDBJ databases">
        <title>Vibrio fortis Dalian14 Genome Sequencing.</title>
        <authorList>
            <person name="Wang Y."/>
            <person name="Song L."/>
            <person name="Liu G."/>
            <person name="Ding J."/>
        </authorList>
    </citation>
    <scope>NUCLEOTIDE SEQUENCE [LARGE SCALE GENOMIC DNA]</scope>
    <source>
        <strain evidence="1 2">Dalian14</strain>
    </source>
</reference>
<gene>
    <name evidence="1" type="ORF">VFDL14_19830</name>
</gene>
<evidence type="ECO:0008006" key="3">
    <source>
        <dbReference type="Google" id="ProtNLM"/>
    </source>
</evidence>
<dbReference type="OrthoDB" id="6401538at2"/>
<dbReference type="Pfam" id="PF11269">
    <property type="entry name" value="DUF3069"/>
    <property type="match status" value="1"/>
</dbReference>
<organism evidence="1 2">
    <name type="scientific">Vibrio fortis</name>
    <dbReference type="NCBI Taxonomy" id="212667"/>
    <lineage>
        <taxon>Bacteria</taxon>
        <taxon>Pseudomonadati</taxon>
        <taxon>Pseudomonadota</taxon>
        <taxon>Gammaproteobacteria</taxon>
        <taxon>Vibrionales</taxon>
        <taxon>Vibrionaceae</taxon>
        <taxon>Vibrio</taxon>
    </lineage>
</organism>
<evidence type="ECO:0000313" key="1">
    <source>
        <dbReference type="EMBL" id="KDN27159.1"/>
    </source>
</evidence>
<dbReference type="Proteomes" id="UP000027219">
    <property type="component" value="Unassembled WGS sequence"/>
</dbReference>
<dbReference type="RefSeq" id="WP_032552518.1">
    <property type="nucleotide sequence ID" value="NZ_JFFR01000027.1"/>
</dbReference>
<accession>A0A066USS8</accession>
<name>A0A066USS8_9VIBR</name>
<protein>
    <recommendedName>
        <fullName evidence="3">DUF3069 domain-containing protein</fullName>
    </recommendedName>
</protein>
<evidence type="ECO:0000313" key="2">
    <source>
        <dbReference type="Proteomes" id="UP000027219"/>
    </source>
</evidence>
<keyword evidence="2" id="KW-1185">Reference proteome</keyword>
<dbReference type="AlphaFoldDB" id="A0A066USS8"/>
<dbReference type="InterPro" id="IPR021422">
    <property type="entry name" value="DUF3069"/>
</dbReference>
<comment type="caution">
    <text evidence="1">The sequence shown here is derived from an EMBL/GenBank/DDBJ whole genome shotgun (WGS) entry which is preliminary data.</text>
</comment>